<evidence type="ECO:0000313" key="4">
    <source>
        <dbReference type="EMBL" id="BAJ27136.1"/>
    </source>
</evidence>
<dbReference type="STRING" id="452652.KSE_13060"/>
<dbReference type="GO" id="GO:0003677">
    <property type="term" value="F:DNA binding"/>
    <property type="evidence" value="ECO:0007669"/>
    <property type="project" value="InterPro"/>
</dbReference>
<gene>
    <name evidence="4" type="ordered locus">KSE_13060</name>
</gene>
<dbReference type="EMBL" id="AP010968">
    <property type="protein sequence ID" value="BAJ27136.1"/>
    <property type="molecule type" value="Genomic_DNA"/>
</dbReference>
<dbReference type="HOGENOM" id="CLU_027562_17_2_11"/>
<dbReference type="SUPFAM" id="SSF56349">
    <property type="entry name" value="DNA breaking-rejoining enzymes"/>
    <property type="match status" value="1"/>
</dbReference>
<keyword evidence="5" id="KW-1185">Reference proteome</keyword>
<proteinExistence type="predicted"/>
<evidence type="ECO:0000256" key="2">
    <source>
        <dbReference type="SAM" id="MobiDB-lite"/>
    </source>
</evidence>
<dbReference type="GO" id="GO:0015074">
    <property type="term" value="P:DNA integration"/>
    <property type="evidence" value="ECO:0007669"/>
    <property type="project" value="InterPro"/>
</dbReference>
<protein>
    <recommendedName>
        <fullName evidence="3">Tyr recombinase domain-containing protein</fullName>
    </recommendedName>
</protein>
<organism evidence="4 5">
    <name type="scientific">Kitasatospora setae (strain ATCC 33774 / DSM 43861 / JCM 3304 / KCC A-0304 / NBRC 14216 / KM-6054)</name>
    <name type="common">Streptomyces setae</name>
    <dbReference type="NCBI Taxonomy" id="452652"/>
    <lineage>
        <taxon>Bacteria</taxon>
        <taxon>Bacillati</taxon>
        <taxon>Actinomycetota</taxon>
        <taxon>Actinomycetes</taxon>
        <taxon>Kitasatosporales</taxon>
        <taxon>Streptomycetaceae</taxon>
        <taxon>Kitasatospora</taxon>
    </lineage>
</organism>
<dbReference type="PATRIC" id="fig|452652.3.peg.1301"/>
<dbReference type="PROSITE" id="PS51898">
    <property type="entry name" value="TYR_RECOMBINASE"/>
    <property type="match status" value="1"/>
</dbReference>
<dbReference type="Pfam" id="PF00589">
    <property type="entry name" value="Phage_integrase"/>
    <property type="match status" value="1"/>
</dbReference>
<dbReference type="InterPro" id="IPR011010">
    <property type="entry name" value="DNA_brk_join_enz"/>
</dbReference>
<dbReference type="GO" id="GO:0006310">
    <property type="term" value="P:DNA recombination"/>
    <property type="evidence" value="ECO:0007669"/>
    <property type="project" value="UniProtKB-KW"/>
</dbReference>
<feature type="region of interest" description="Disordered" evidence="2">
    <location>
        <begin position="1"/>
        <end position="36"/>
    </location>
</feature>
<dbReference type="InterPro" id="IPR002104">
    <property type="entry name" value="Integrase_catalytic"/>
</dbReference>
<dbReference type="KEGG" id="ksk:KSE_13060"/>
<dbReference type="AlphaFoldDB" id="E4N7F5"/>
<feature type="domain" description="Tyr recombinase" evidence="3">
    <location>
        <begin position="1"/>
        <end position="187"/>
    </location>
</feature>
<reference evidence="4 5" key="1">
    <citation type="journal article" date="2010" name="DNA Res.">
        <title>Genome sequence of Kitasatospora setae NBRC 14216T: an evolutionary snapshot of the family Streptomycetaceae.</title>
        <authorList>
            <person name="Ichikawa N."/>
            <person name="Oguchi A."/>
            <person name="Ikeda H."/>
            <person name="Ishikawa J."/>
            <person name="Kitani S."/>
            <person name="Watanabe Y."/>
            <person name="Nakamura S."/>
            <person name="Katano Y."/>
            <person name="Kishi E."/>
            <person name="Sasagawa M."/>
            <person name="Ankai A."/>
            <person name="Fukui S."/>
            <person name="Hashimoto Y."/>
            <person name="Kamata S."/>
            <person name="Otoguro M."/>
            <person name="Tanikawa S."/>
            <person name="Nihira T."/>
            <person name="Horinouchi S."/>
            <person name="Ohnishi Y."/>
            <person name="Hayakawa M."/>
            <person name="Kuzuyama T."/>
            <person name="Arisawa A."/>
            <person name="Nomoto F."/>
            <person name="Miura H."/>
            <person name="Takahashi Y."/>
            <person name="Fujita N."/>
        </authorList>
    </citation>
    <scope>NUCLEOTIDE SEQUENCE [LARGE SCALE GENOMIC DNA]</scope>
    <source>
        <strain evidence="5">ATCC 33774 / DSM 43861 / JCM 3304 / KCC A-0304 / NBRC 14216 / KM-6054</strain>
    </source>
</reference>
<dbReference type="eggNOG" id="COG0582">
    <property type="taxonomic scope" value="Bacteria"/>
</dbReference>
<dbReference type="Proteomes" id="UP000007076">
    <property type="component" value="Chromosome"/>
</dbReference>
<evidence type="ECO:0000256" key="1">
    <source>
        <dbReference type="ARBA" id="ARBA00023172"/>
    </source>
</evidence>
<feature type="region of interest" description="Disordered" evidence="2">
    <location>
        <begin position="196"/>
        <end position="217"/>
    </location>
</feature>
<name>E4N7F5_KITSK</name>
<dbReference type="InterPro" id="IPR013762">
    <property type="entry name" value="Integrase-like_cat_sf"/>
</dbReference>
<sequence length="217" mass="23944">MRPKPESNSPPWENLGTAPRTLIHQGSPRTRGENDLDLDAGAANIRRTLQRPHSGGFTTRPTKTIHSERRLTLQSACLASLHAHRDRQAREKQQAGAEWADNGLVFTRPDGYPIEPATLTCNFNAHPRRAHLQAIRLHNLRHSTATLLLEQGVELVVTMELLGHAHIGVTATVYAHVHLRLQRDAIDLLGRTLHKPSEATSQTDGDGDPPLCAAPVR</sequence>
<accession>E4N7F5</accession>
<feature type="compositionally biased region" description="Polar residues" evidence="2">
    <location>
        <begin position="1"/>
        <end position="11"/>
    </location>
</feature>
<evidence type="ECO:0000259" key="3">
    <source>
        <dbReference type="PROSITE" id="PS51898"/>
    </source>
</evidence>
<dbReference type="Gene3D" id="1.10.443.10">
    <property type="entry name" value="Intergrase catalytic core"/>
    <property type="match status" value="1"/>
</dbReference>
<keyword evidence="1" id="KW-0233">DNA recombination</keyword>
<evidence type="ECO:0000313" key="5">
    <source>
        <dbReference type="Proteomes" id="UP000007076"/>
    </source>
</evidence>